<keyword evidence="2" id="KW-1185">Reference proteome</keyword>
<dbReference type="EMBL" id="CP059399">
    <property type="protein sequence ID" value="QLY33952.1"/>
    <property type="molecule type" value="Genomic_DNA"/>
</dbReference>
<sequence length="432" mass="47362">MTQVVQPNRKLIAVMKEAGVQNHGLADRMQAASRIDGGKAVKTSNTNIAKYKDGRTAQPTVRVCEVMLKVLGELVKRDLTPSDIGFPDVKVDVKSNLAVVESFEDPLLIAERLQRIGEIDVDDSVLDIVEFAVDDIIDRYEVEGPARLSPAVISIRRRVDELTRQRRHPKQLQHLYELAAKLSGMLSYMAVNRGRFPLARAYAKEAFYVSDLIDDSQLKAWIKGTESFCAYYMGKYAMAAALAEEGIRYAPNSPQAIRLLSNGLARALGKMGDLKGVHVAIDRAGALAEALAVPDGLTPALTFDPYGHARLAANAATAYLAAGDLERTLQFGHQVESLVDESDSVWSRSLVRLDIATALVKLASPDIEQAAHLGAEALTFSEERPIRSVWQRAHEFGAATESFDSSEAREYHAVLRAWAERARDFSASAKAS</sequence>
<protein>
    <submittedName>
        <fullName evidence="1">Transcriptional regulator</fullName>
    </submittedName>
</protein>
<proteinExistence type="predicted"/>
<dbReference type="Gene3D" id="1.25.40.10">
    <property type="entry name" value="Tetratricopeptide repeat domain"/>
    <property type="match status" value="1"/>
</dbReference>
<dbReference type="Proteomes" id="UP000515512">
    <property type="component" value="Chromosome"/>
</dbReference>
<organism evidence="1 2">
    <name type="scientific">Nocardia huaxiensis</name>
    <dbReference type="NCBI Taxonomy" id="2755382"/>
    <lineage>
        <taxon>Bacteria</taxon>
        <taxon>Bacillati</taxon>
        <taxon>Actinomycetota</taxon>
        <taxon>Actinomycetes</taxon>
        <taxon>Mycobacteriales</taxon>
        <taxon>Nocardiaceae</taxon>
        <taxon>Nocardia</taxon>
    </lineage>
</organism>
<reference evidence="1 2" key="1">
    <citation type="submission" date="2020-07" db="EMBL/GenBank/DDBJ databases">
        <authorList>
            <person name="Zhuang K."/>
            <person name="Ran Y."/>
        </authorList>
    </citation>
    <scope>NUCLEOTIDE SEQUENCE [LARGE SCALE GENOMIC DNA]</scope>
    <source>
        <strain evidence="1 2">WCH-YHL-001</strain>
    </source>
</reference>
<dbReference type="InterPro" id="IPR011990">
    <property type="entry name" value="TPR-like_helical_dom_sf"/>
</dbReference>
<dbReference type="RefSeq" id="WP_181585116.1">
    <property type="nucleotide sequence ID" value="NZ_CP059399.1"/>
</dbReference>
<dbReference type="KEGG" id="nhu:H0264_18500"/>
<gene>
    <name evidence="1" type="ORF">H0264_18500</name>
</gene>
<accession>A0A7D6VDI7</accession>
<evidence type="ECO:0000313" key="2">
    <source>
        <dbReference type="Proteomes" id="UP000515512"/>
    </source>
</evidence>
<dbReference type="AlphaFoldDB" id="A0A7D6VDI7"/>
<evidence type="ECO:0000313" key="1">
    <source>
        <dbReference type="EMBL" id="QLY33952.1"/>
    </source>
</evidence>
<name>A0A7D6VDI7_9NOCA</name>